<accession>A0A377NE64</accession>
<dbReference type="PANTHER" id="PTHR43298">
    <property type="entry name" value="MULTIDRUG RESISTANCE PROTEIN NORM-RELATED"/>
    <property type="match status" value="1"/>
</dbReference>
<evidence type="ECO:0000313" key="3">
    <source>
        <dbReference type="Proteomes" id="UP000254304"/>
    </source>
</evidence>
<organism evidence="2 3">
    <name type="scientific">Ewingella americana</name>
    <dbReference type="NCBI Taxonomy" id="41202"/>
    <lineage>
        <taxon>Bacteria</taxon>
        <taxon>Pseudomonadati</taxon>
        <taxon>Pseudomonadota</taxon>
        <taxon>Gammaproteobacteria</taxon>
        <taxon>Enterobacterales</taxon>
        <taxon>Yersiniaceae</taxon>
        <taxon>Ewingella</taxon>
    </lineage>
</organism>
<reference evidence="2 3" key="1">
    <citation type="submission" date="2018-06" db="EMBL/GenBank/DDBJ databases">
        <authorList>
            <consortium name="Pathogen Informatics"/>
            <person name="Doyle S."/>
        </authorList>
    </citation>
    <scope>NUCLEOTIDE SEQUENCE [LARGE SCALE GENOMIC DNA]</scope>
    <source>
        <strain evidence="2 3">NCTC12157</strain>
    </source>
</reference>
<dbReference type="InterPro" id="IPR050222">
    <property type="entry name" value="MATE_MdtK"/>
</dbReference>
<dbReference type="PANTHER" id="PTHR43298:SF2">
    <property type="entry name" value="FMN_FAD EXPORTER YEEO-RELATED"/>
    <property type="match status" value="1"/>
</dbReference>
<dbReference type="GO" id="GO:0005886">
    <property type="term" value="C:plasma membrane"/>
    <property type="evidence" value="ECO:0007669"/>
    <property type="project" value="TreeGrafter"/>
</dbReference>
<dbReference type="Proteomes" id="UP000254304">
    <property type="component" value="Unassembled WGS sequence"/>
</dbReference>
<evidence type="ECO:0000256" key="1">
    <source>
        <dbReference type="ARBA" id="ARBA00022448"/>
    </source>
</evidence>
<sequence>MVIYVLMIGFNPALRIPLKSYFKRLNTGILMEVLSIGVPASIESVLFNGGKLLTQVFVAGMGTDVIAGNFIAASIASLINLPGNALGSTSTHCGRHPSGARADGAGRASAETYFLALNHWPLCAFATVDAAGGRAGVFLYQGR</sequence>
<dbReference type="EMBL" id="UGGO01000001">
    <property type="protein sequence ID" value="STQ45293.1"/>
    <property type="molecule type" value="Genomic_DNA"/>
</dbReference>
<evidence type="ECO:0000313" key="2">
    <source>
        <dbReference type="EMBL" id="STQ45293.1"/>
    </source>
</evidence>
<gene>
    <name evidence="2" type="ORF">NCTC12157_03024</name>
</gene>
<name>A0A377NE64_9GAMM</name>
<keyword evidence="1" id="KW-0813">Transport</keyword>
<dbReference type="AlphaFoldDB" id="A0A377NE64"/>
<protein>
    <submittedName>
        <fullName evidence="2">MATE family multidrug exporter</fullName>
    </submittedName>
</protein>
<proteinExistence type="predicted"/>